<dbReference type="EMBL" id="AZHX01000306">
    <property type="protein sequence ID" value="ETX08087.1"/>
    <property type="molecule type" value="Genomic_DNA"/>
</dbReference>
<reference evidence="1 2" key="1">
    <citation type="journal article" date="2014" name="Nature">
        <title>An environmental bacterial taxon with a large and distinct metabolic repertoire.</title>
        <authorList>
            <person name="Wilson M.C."/>
            <person name="Mori T."/>
            <person name="Ruckert C."/>
            <person name="Uria A.R."/>
            <person name="Helf M.J."/>
            <person name="Takada K."/>
            <person name="Gernert C."/>
            <person name="Steffens U.A."/>
            <person name="Heycke N."/>
            <person name="Schmitt S."/>
            <person name="Rinke C."/>
            <person name="Helfrich E.J."/>
            <person name="Brachmann A.O."/>
            <person name="Gurgui C."/>
            <person name="Wakimoto T."/>
            <person name="Kracht M."/>
            <person name="Crusemann M."/>
            <person name="Hentschel U."/>
            <person name="Abe I."/>
            <person name="Matsunaga S."/>
            <person name="Kalinowski J."/>
            <person name="Takeyama H."/>
            <person name="Piel J."/>
        </authorList>
    </citation>
    <scope>NUCLEOTIDE SEQUENCE [LARGE SCALE GENOMIC DNA]</scope>
    <source>
        <strain evidence="2">TSY2</strain>
    </source>
</reference>
<protein>
    <recommendedName>
        <fullName evidence="3">Nucleotidyltransferase family protein</fullName>
    </recommendedName>
</protein>
<dbReference type="HOGENOM" id="CLU_1192050_0_0_7"/>
<name>W4MEL2_9BACT</name>
<sequence>MTVAVQTPPLSPEMTFLLGCLQRHFGGQAPGCPRPVLDGEAAWVALLDIARRHAVIPHLYYSLRAIDPPSVPPANLAALQGLFETNARHNLYLTGTLRAILRAFEARGISALPYKGPALAVRLYGNIALRQFGDLDILVRPRDTRSAIELLLEQGSQPLNPGGATPAILNRFRKVCELRHPESQVCVELHWALTSWTFYFPLRLDSVWNRLETVAVADEPVRAMGIEDTLRSI</sequence>
<keyword evidence="2" id="KW-1185">Reference proteome</keyword>
<proteinExistence type="predicted"/>
<evidence type="ECO:0000313" key="1">
    <source>
        <dbReference type="EMBL" id="ETX08087.1"/>
    </source>
</evidence>
<gene>
    <name evidence="1" type="ORF">ETSY2_07445</name>
</gene>
<comment type="caution">
    <text evidence="1">The sequence shown here is derived from an EMBL/GenBank/DDBJ whole genome shotgun (WGS) entry which is preliminary data.</text>
</comment>
<evidence type="ECO:0008006" key="3">
    <source>
        <dbReference type="Google" id="ProtNLM"/>
    </source>
</evidence>
<feature type="non-terminal residue" evidence="1">
    <location>
        <position position="233"/>
    </location>
</feature>
<dbReference type="InterPro" id="IPR039498">
    <property type="entry name" value="NTP_transf_5"/>
</dbReference>
<dbReference type="AlphaFoldDB" id="W4MEL2"/>
<accession>W4MEL2</accession>
<dbReference type="Pfam" id="PF14907">
    <property type="entry name" value="NTP_transf_5"/>
    <property type="match status" value="1"/>
</dbReference>
<evidence type="ECO:0000313" key="2">
    <source>
        <dbReference type="Proteomes" id="UP000019140"/>
    </source>
</evidence>
<organism evidence="1 2">
    <name type="scientific">Candidatus Entotheonella gemina</name>
    <dbReference type="NCBI Taxonomy" id="1429439"/>
    <lineage>
        <taxon>Bacteria</taxon>
        <taxon>Pseudomonadati</taxon>
        <taxon>Nitrospinota/Tectimicrobiota group</taxon>
        <taxon>Candidatus Tectimicrobiota</taxon>
        <taxon>Candidatus Entotheonellia</taxon>
        <taxon>Candidatus Entotheonellales</taxon>
        <taxon>Candidatus Entotheonellaceae</taxon>
        <taxon>Candidatus Entotheonella</taxon>
    </lineage>
</organism>
<dbReference type="Proteomes" id="UP000019140">
    <property type="component" value="Unassembled WGS sequence"/>
</dbReference>